<protein>
    <recommendedName>
        <fullName evidence="5">Lipoprotein</fullName>
    </recommendedName>
</protein>
<dbReference type="KEGG" id="ahu:A6A40_06040"/>
<reference evidence="3 4" key="1">
    <citation type="journal article" date="2013" name="Int. J. Syst. Evol. Microbiol.">
        <title>Azospirillum humicireducens sp. nov., a nitrogen-fixing bacterium isolated from a microbial fuel cell.</title>
        <authorList>
            <person name="Zhou S."/>
            <person name="Han L."/>
            <person name="Wang Y."/>
            <person name="Yang G."/>
            <person name="Zhuang L."/>
            <person name="Hu P."/>
        </authorList>
    </citation>
    <scope>NUCLEOTIDE SEQUENCE [LARGE SCALE GENOMIC DNA]</scope>
    <source>
        <strain evidence="3 4">SgZ-5</strain>
    </source>
</reference>
<dbReference type="PROSITE" id="PS51257">
    <property type="entry name" value="PROKAR_LIPOPROTEIN"/>
    <property type="match status" value="1"/>
</dbReference>
<accession>A0A160JF53</accession>
<name>A0A160JF53_9PROT</name>
<dbReference type="Proteomes" id="UP000077405">
    <property type="component" value="Chromosome"/>
</dbReference>
<evidence type="ECO:0000313" key="4">
    <source>
        <dbReference type="Proteomes" id="UP000077405"/>
    </source>
</evidence>
<feature type="region of interest" description="Disordered" evidence="1">
    <location>
        <begin position="45"/>
        <end position="88"/>
    </location>
</feature>
<feature type="chain" id="PRO_5007817288" description="Lipoprotein" evidence="2">
    <location>
        <begin position="19"/>
        <end position="88"/>
    </location>
</feature>
<dbReference type="OrthoDB" id="7306823at2"/>
<dbReference type="RefSeq" id="WP_063634601.1">
    <property type="nucleotide sequence ID" value="NZ_CP015285.1"/>
</dbReference>
<sequence>MKTALPLVILIAAPLALAACNQTGNSGNSSGGLFGGSGGGLFGSGSSDSSYARNGRCDDPRYNTSNGGQAEAGTDDYDCSRYGDGMKR</sequence>
<dbReference type="AlphaFoldDB" id="A0A160JF53"/>
<evidence type="ECO:0000256" key="2">
    <source>
        <dbReference type="SAM" id="SignalP"/>
    </source>
</evidence>
<keyword evidence="4" id="KW-1185">Reference proteome</keyword>
<feature type="signal peptide" evidence="2">
    <location>
        <begin position="1"/>
        <end position="18"/>
    </location>
</feature>
<dbReference type="EMBL" id="CP015285">
    <property type="protein sequence ID" value="ANC91498.1"/>
    <property type="molecule type" value="Genomic_DNA"/>
</dbReference>
<organism evidence="3 4">
    <name type="scientific">Azospirillum humicireducens</name>
    <dbReference type="NCBI Taxonomy" id="1226968"/>
    <lineage>
        <taxon>Bacteria</taxon>
        <taxon>Pseudomonadati</taxon>
        <taxon>Pseudomonadota</taxon>
        <taxon>Alphaproteobacteria</taxon>
        <taxon>Rhodospirillales</taxon>
        <taxon>Azospirillaceae</taxon>
        <taxon>Azospirillum</taxon>
    </lineage>
</organism>
<evidence type="ECO:0000313" key="3">
    <source>
        <dbReference type="EMBL" id="ANC91498.1"/>
    </source>
</evidence>
<keyword evidence="2" id="KW-0732">Signal</keyword>
<proteinExistence type="predicted"/>
<evidence type="ECO:0000256" key="1">
    <source>
        <dbReference type="SAM" id="MobiDB-lite"/>
    </source>
</evidence>
<evidence type="ECO:0008006" key="5">
    <source>
        <dbReference type="Google" id="ProtNLM"/>
    </source>
</evidence>
<feature type="compositionally biased region" description="Basic and acidic residues" evidence="1">
    <location>
        <begin position="78"/>
        <end position="88"/>
    </location>
</feature>
<gene>
    <name evidence="3" type="ORF">A6A40_06040</name>
</gene>